<name>A0A8S5LCM9_9CAUD</name>
<dbReference type="EMBL" id="BK014682">
    <property type="protein sequence ID" value="DAD67678.1"/>
    <property type="molecule type" value="Genomic_DNA"/>
</dbReference>
<protein>
    <submittedName>
        <fullName evidence="1">Uncharacterized protein</fullName>
    </submittedName>
</protein>
<evidence type="ECO:0000313" key="1">
    <source>
        <dbReference type="EMBL" id="DAD67678.1"/>
    </source>
</evidence>
<accession>A0A8S5LCM9</accession>
<proteinExistence type="predicted"/>
<sequence>MFSGHLEPLKSLILQGFFTYQVKMFKMFKMW</sequence>
<organism evidence="1">
    <name type="scientific">Siphoviridae sp. ctYKh4</name>
    <dbReference type="NCBI Taxonomy" id="2823586"/>
    <lineage>
        <taxon>Viruses</taxon>
        <taxon>Duplodnaviria</taxon>
        <taxon>Heunggongvirae</taxon>
        <taxon>Uroviricota</taxon>
        <taxon>Caudoviricetes</taxon>
    </lineage>
</organism>
<reference evidence="1" key="1">
    <citation type="journal article" date="2021" name="Proc. Natl. Acad. Sci. U.S.A.">
        <title>A Catalog of Tens of Thousands of Viruses from Human Metagenomes Reveals Hidden Associations with Chronic Diseases.</title>
        <authorList>
            <person name="Tisza M.J."/>
            <person name="Buck C.B."/>
        </authorList>
    </citation>
    <scope>NUCLEOTIDE SEQUENCE</scope>
    <source>
        <strain evidence="1">CtYKh4</strain>
    </source>
</reference>